<comment type="similarity">
    <text evidence="1 2">Belongs to the glycosyl hydrolase 31 family.</text>
</comment>
<dbReference type="InterPro" id="IPR048395">
    <property type="entry name" value="Glyco_hydro_31_C"/>
</dbReference>
<feature type="domain" description="Fibronectin type-III" evidence="4">
    <location>
        <begin position="852"/>
        <end position="935"/>
    </location>
</feature>
<dbReference type="AlphaFoldDB" id="A0ABD0SA23"/>
<dbReference type="Gene3D" id="2.60.40.10">
    <property type="entry name" value="Immunoglobulins"/>
    <property type="match status" value="1"/>
</dbReference>
<dbReference type="InterPro" id="IPR000322">
    <property type="entry name" value="Glyco_hydro_31_TIM"/>
</dbReference>
<feature type="domain" description="F5/8 type C" evidence="3">
    <location>
        <begin position="925"/>
        <end position="1036"/>
    </location>
</feature>
<keyword evidence="2" id="KW-0326">Glycosidase</keyword>
<dbReference type="CDD" id="cd00063">
    <property type="entry name" value="FN3"/>
    <property type="match status" value="1"/>
</dbReference>
<gene>
    <name evidence="5" type="ORF">ABMA28_010195</name>
</gene>
<dbReference type="InterPro" id="IPR003961">
    <property type="entry name" value="FN3_dom"/>
</dbReference>
<evidence type="ECO:0000259" key="4">
    <source>
        <dbReference type="PROSITE" id="PS50853"/>
    </source>
</evidence>
<dbReference type="SUPFAM" id="SSF51011">
    <property type="entry name" value="Glycosyl hydrolase domain"/>
    <property type="match status" value="1"/>
</dbReference>
<reference evidence="5 6" key="1">
    <citation type="submission" date="2024-06" db="EMBL/GenBank/DDBJ databases">
        <title>A chromosome-level genome assembly of beet webworm, Loxostege sticticalis.</title>
        <authorList>
            <person name="Zhang Y."/>
        </authorList>
    </citation>
    <scope>NUCLEOTIDE SEQUENCE [LARGE SCALE GENOMIC DNA]</scope>
    <source>
        <strain evidence="5">AQ028</strain>
        <tissue evidence="5">Male pupae</tissue>
    </source>
</reference>
<dbReference type="Gene3D" id="2.60.40.1760">
    <property type="entry name" value="glycosyl hydrolase (family 31)"/>
    <property type="match status" value="1"/>
</dbReference>
<dbReference type="SUPFAM" id="SSF49785">
    <property type="entry name" value="Galactose-binding domain-like"/>
    <property type="match status" value="1"/>
</dbReference>
<dbReference type="PROSITE" id="PS50022">
    <property type="entry name" value="FA58C_3"/>
    <property type="match status" value="1"/>
</dbReference>
<dbReference type="Pfam" id="PF00754">
    <property type="entry name" value="F5_F8_type_C"/>
    <property type="match status" value="1"/>
</dbReference>
<keyword evidence="2" id="KW-0378">Hydrolase</keyword>
<dbReference type="Gene3D" id="2.60.40.1180">
    <property type="entry name" value="Golgi alpha-mannosidase II"/>
    <property type="match status" value="2"/>
</dbReference>
<dbReference type="CDD" id="cd14752">
    <property type="entry name" value="GH31_N"/>
    <property type="match status" value="1"/>
</dbReference>
<dbReference type="Gene3D" id="3.20.20.80">
    <property type="entry name" value="Glycosidases"/>
    <property type="match status" value="1"/>
</dbReference>
<dbReference type="InterPro" id="IPR000421">
    <property type="entry name" value="FA58C"/>
</dbReference>
<accession>A0ABD0SA23</accession>
<evidence type="ECO:0000256" key="1">
    <source>
        <dbReference type="ARBA" id="ARBA00007806"/>
    </source>
</evidence>
<comment type="caution">
    <text evidence="5">The sequence shown here is derived from an EMBL/GenBank/DDBJ whole genome shotgun (WGS) entry which is preliminary data.</text>
</comment>
<dbReference type="InterPro" id="IPR025887">
    <property type="entry name" value="Glyco_hydro_31_N_dom"/>
</dbReference>
<dbReference type="InterPro" id="IPR013780">
    <property type="entry name" value="Glyco_hydro_b"/>
</dbReference>
<dbReference type="Pfam" id="PF13802">
    <property type="entry name" value="Gal_mutarotas_2"/>
    <property type="match status" value="1"/>
</dbReference>
<dbReference type="InterPro" id="IPR011013">
    <property type="entry name" value="Gal_mutarotase_sf_dom"/>
</dbReference>
<evidence type="ECO:0000313" key="6">
    <source>
        <dbReference type="Proteomes" id="UP001549921"/>
    </source>
</evidence>
<dbReference type="InterPro" id="IPR051816">
    <property type="entry name" value="Glycosyl_Hydrolase_31"/>
</dbReference>
<dbReference type="Proteomes" id="UP001549921">
    <property type="component" value="Unassembled WGS sequence"/>
</dbReference>
<organism evidence="5 6">
    <name type="scientific">Loxostege sticticalis</name>
    <name type="common">Beet webworm moth</name>
    <dbReference type="NCBI Taxonomy" id="481309"/>
    <lineage>
        <taxon>Eukaryota</taxon>
        <taxon>Metazoa</taxon>
        <taxon>Ecdysozoa</taxon>
        <taxon>Arthropoda</taxon>
        <taxon>Hexapoda</taxon>
        <taxon>Insecta</taxon>
        <taxon>Pterygota</taxon>
        <taxon>Neoptera</taxon>
        <taxon>Endopterygota</taxon>
        <taxon>Lepidoptera</taxon>
        <taxon>Glossata</taxon>
        <taxon>Ditrysia</taxon>
        <taxon>Pyraloidea</taxon>
        <taxon>Crambidae</taxon>
        <taxon>Pyraustinae</taxon>
        <taxon>Loxostege</taxon>
    </lineage>
</organism>
<protein>
    <submittedName>
        <fullName evidence="5">Uncharacterized protein</fullName>
    </submittedName>
</protein>
<dbReference type="Pfam" id="PF21365">
    <property type="entry name" value="Glyco_hydro_31_3rd"/>
    <property type="match status" value="1"/>
</dbReference>
<dbReference type="InterPro" id="IPR013783">
    <property type="entry name" value="Ig-like_fold"/>
</dbReference>
<dbReference type="InterPro" id="IPR017853">
    <property type="entry name" value="GH"/>
</dbReference>
<dbReference type="SUPFAM" id="SSF51445">
    <property type="entry name" value="(Trans)glycosidases"/>
    <property type="match status" value="1"/>
</dbReference>
<dbReference type="Pfam" id="PF17137">
    <property type="entry name" value="DUF5110"/>
    <property type="match status" value="1"/>
</dbReference>
<dbReference type="PANTHER" id="PTHR43863:SF2">
    <property type="entry name" value="MALTASE-GLUCOAMYLASE"/>
    <property type="match status" value="1"/>
</dbReference>
<dbReference type="Gene3D" id="2.60.120.260">
    <property type="entry name" value="Galactose-binding domain-like"/>
    <property type="match status" value="1"/>
</dbReference>
<evidence type="ECO:0000313" key="5">
    <source>
        <dbReference type="EMBL" id="KAL0810892.1"/>
    </source>
</evidence>
<dbReference type="InterPro" id="IPR033403">
    <property type="entry name" value="DUF5110"/>
</dbReference>
<dbReference type="InterPro" id="IPR008979">
    <property type="entry name" value="Galactose-bd-like_sf"/>
</dbReference>
<dbReference type="InterPro" id="IPR036116">
    <property type="entry name" value="FN3_sf"/>
</dbReference>
<dbReference type="SUPFAM" id="SSF49265">
    <property type="entry name" value="Fibronectin type III"/>
    <property type="match status" value="1"/>
</dbReference>
<evidence type="ECO:0000256" key="2">
    <source>
        <dbReference type="RuleBase" id="RU361185"/>
    </source>
</evidence>
<evidence type="ECO:0000259" key="3">
    <source>
        <dbReference type="PROSITE" id="PS50022"/>
    </source>
</evidence>
<dbReference type="SUPFAM" id="SSF74650">
    <property type="entry name" value="Galactose mutarotase-like"/>
    <property type="match status" value="1"/>
</dbReference>
<dbReference type="GO" id="GO:0090599">
    <property type="term" value="F:alpha-glucosidase activity"/>
    <property type="evidence" value="ECO:0007669"/>
    <property type="project" value="UniProtKB-ARBA"/>
</dbReference>
<dbReference type="PANTHER" id="PTHR43863">
    <property type="entry name" value="HYDROLASE, PUTATIVE (AFU_ORTHOLOGUE AFUA_1G03140)-RELATED"/>
    <property type="match status" value="1"/>
</dbReference>
<proteinExistence type="inferred from homology"/>
<name>A0ABD0SA23_LOXSC</name>
<sequence>MAAAEVTKHETPKEIGGITSFLKLDEFYEIEYEGGEAARLYILNNHVIRFYMSPSKTFLDYPEPIDPQDTAKINSKTISDYGLQAFEDSTVDYNSDCYIVKTDKIEILFDMVQGTMTIRDKRTDKITLVESQPLSYSDYKSTQMLKQSKDEYFFGGGMQNGRFSHKGKVINIVNTNNWVDGGVTSPCPFYWSTFGYGVLRNTWQPGVYDFGSESLQSVKTIHKGEDFDAFYFVNSQPKDLLNDYYELTGKPLLMPEYAFYQAHLNAFNRDYWVKVSPETHLAILFEDGHYYKSYQPKEICDKKGILESLNGEKNNYQFSARGMIDRYKLHDMPLGWFVPNDGYGSGYGQTDSLNGDIQNLKEFADYSRSQGVEVALWTESNLHPVDPEHPKKGDRDLEKEVSVAGVVALKCDVAWIGNGYSFALSAVEDATNVFKSSTKQKTRPMIIMVDGWAGTQRYSGIWSGDQKGGQWEYIRFHIPTYIGSGLSGQPVIGSDMDGIYAGGIRDVNIRDYQWKTFTPLQLNMDGWGQKQKTPFSFDVEATDINRAYLKLKSSLMPYNYTVARESIEGLPMIRAMFLEFPEETLGYTTDSQYQFMWGPYILVAPKYNDEEINENGDSVRNAIFLPGENQVWVDFFTGEKYLGGKVLNNVLTPLWKIPVFIKNGAIIPMVNPNNNPSEIQRDNRIFSLYPDDKSSFEVYEDDGMSSDYLEGRYSKTSITMIGPKTNDHLYINIGKTCGSYKGMVKERSTLLQVMTSRCPNEIKVAINGKSLNVPEAVTEKEFNEKEDGYFFKEDFIVNPYFSELADEELHQKCILIKIKKIDVTENEIQIKVKDFANEGKVFGDLPINKALPPTTFDDPIKDITPTTISLSWKPLEEAHFYEIERDGAIFTNITGNSFTFKGFEYETKHSFRIRVAQDHEVGEWSGPIEISTKKDPYVHTVKGVKVKCNIPCQPHQEICKLTDGNFSSMWHTDWGKCGKFNPNRDHFLTLSFDLGDVYDINKVEYIPRDDAGNGTFLELQYKISVDNKCWSSFSNSIVFPQDETVKVIPFNGTKFRYMVVKVLNTVGGFGSGRQMLFYKQVTK</sequence>
<dbReference type="EMBL" id="JBEDNZ010000025">
    <property type="protein sequence ID" value="KAL0810892.1"/>
    <property type="molecule type" value="Genomic_DNA"/>
</dbReference>
<dbReference type="Pfam" id="PF01055">
    <property type="entry name" value="Glyco_hydro_31_2nd"/>
    <property type="match status" value="1"/>
</dbReference>
<dbReference type="PROSITE" id="PS50853">
    <property type="entry name" value="FN3"/>
    <property type="match status" value="1"/>
</dbReference>